<dbReference type="SUPFAM" id="SSF52172">
    <property type="entry name" value="CheY-like"/>
    <property type="match status" value="1"/>
</dbReference>
<reference evidence="3" key="1">
    <citation type="journal article" date="2014" name="Int. J. Syst. Evol. Microbiol.">
        <title>Complete genome sequence of Corynebacterium casei LMG S-19264T (=DSM 44701T), isolated from a smear-ripened cheese.</title>
        <authorList>
            <consortium name="US DOE Joint Genome Institute (JGI-PGF)"/>
            <person name="Walter F."/>
            <person name="Albersmeier A."/>
            <person name="Kalinowski J."/>
            <person name="Ruckert C."/>
        </authorList>
    </citation>
    <scope>NUCLEOTIDE SEQUENCE</scope>
    <source>
        <strain evidence="3">CGMCC 1.10859</strain>
    </source>
</reference>
<evidence type="ECO:0000313" key="5">
    <source>
        <dbReference type="Proteomes" id="UP000199541"/>
    </source>
</evidence>
<dbReference type="InterPro" id="IPR052893">
    <property type="entry name" value="TCS_response_regulator"/>
</dbReference>
<dbReference type="GO" id="GO:0000160">
    <property type="term" value="P:phosphorelay signal transduction system"/>
    <property type="evidence" value="ECO:0007669"/>
    <property type="project" value="InterPro"/>
</dbReference>
<proteinExistence type="predicted"/>
<name>A0AAN4UUB3_9RHOB</name>
<dbReference type="AlphaFoldDB" id="A0AAN4UUB3"/>
<dbReference type="Pfam" id="PF00072">
    <property type="entry name" value="Response_reg"/>
    <property type="match status" value="1"/>
</dbReference>
<dbReference type="Proteomes" id="UP000634647">
    <property type="component" value="Unassembled WGS sequence"/>
</dbReference>
<dbReference type="InterPro" id="IPR011006">
    <property type="entry name" value="CheY-like_superfamily"/>
</dbReference>
<dbReference type="EMBL" id="BNAB01000015">
    <property type="protein sequence ID" value="GHE04114.1"/>
    <property type="molecule type" value="Genomic_DNA"/>
</dbReference>
<feature type="domain" description="Response regulatory" evidence="2">
    <location>
        <begin position="14"/>
        <end position="137"/>
    </location>
</feature>
<dbReference type="Proteomes" id="UP000199541">
    <property type="component" value="Unassembled WGS sequence"/>
</dbReference>
<feature type="modified residue" description="4-aspartylphosphate" evidence="1">
    <location>
        <position position="70"/>
    </location>
</feature>
<comment type="caution">
    <text evidence="3">The sequence shown here is derived from an EMBL/GenBank/DDBJ whole genome shotgun (WGS) entry which is preliminary data.</text>
</comment>
<reference evidence="3" key="3">
    <citation type="submission" date="2023-06" db="EMBL/GenBank/DDBJ databases">
        <authorList>
            <person name="Sun Q."/>
            <person name="Zhou Y."/>
        </authorList>
    </citation>
    <scope>NUCLEOTIDE SEQUENCE</scope>
    <source>
        <strain evidence="3">CGMCC 1.10859</strain>
    </source>
</reference>
<dbReference type="SMART" id="SM00448">
    <property type="entry name" value="REC"/>
    <property type="match status" value="1"/>
</dbReference>
<evidence type="ECO:0000313" key="4">
    <source>
        <dbReference type="EMBL" id="SDX49510.1"/>
    </source>
</evidence>
<gene>
    <name evidence="3" type="ORF">GCM10008024_29920</name>
    <name evidence="4" type="ORF">SAMN05444006_11814</name>
</gene>
<evidence type="ECO:0000313" key="6">
    <source>
        <dbReference type="Proteomes" id="UP000634647"/>
    </source>
</evidence>
<evidence type="ECO:0000259" key="2">
    <source>
        <dbReference type="PROSITE" id="PS50110"/>
    </source>
</evidence>
<dbReference type="Gene3D" id="3.40.50.2300">
    <property type="match status" value="1"/>
</dbReference>
<evidence type="ECO:0000313" key="3">
    <source>
        <dbReference type="EMBL" id="GHE04114.1"/>
    </source>
</evidence>
<protein>
    <submittedName>
        <fullName evidence="3 4">Response regulator</fullName>
    </submittedName>
</protein>
<dbReference type="PANTHER" id="PTHR44520">
    <property type="entry name" value="RESPONSE REGULATOR RCP1-RELATED"/>
    <property type="match status" value="1"/>
</dbReference>
<dbReference type="EMBL" id="FNOB01000018">
    <property type="protein sequence ID" value="SDX49510.1"/>
    <property type="molecule type" value="Genomic_DNA"/>
</dbReference>
<organism evidence="3 6">
    <name type="scientific">Allgaiera indica</name>
    <dbReference type="NCBI Taxonomy" id="765699"/>
    <lineage>
        <taxon>Bacteria</taxon>
        <taxon>Pseudomonadati</taxon>
        <taxon>Pseudomonadota</taxon>
        <taxon>Alphaproteobacteria</taxon>
        <taxon>Rhodobacterales</taxon>
        <taxon>Paracoccaceae</taxon>
        <taxon>Allgaiera</taxon>
    </lineage>
</organism>
<sequence length="157" mass="17473">MLAGVRMTVGESLNVLLVEDDLGDAKALIRAMRRAQIAERTVHAKDGLEALSLMRDASALCLERYVILLDLNMPRMNGIEFLRALRQDAALRRAVVFVLTTSDDAGDVSAAHDMNVAGYFLKGRVGRNFEALVDTLSRYWELTELPNMHAGDRSRLQ</sequence>
<dbReference type="CDD" id="cd17557">
    <property type="entry name" value="REC_Rcp-like"/>
    <property type="match status" value="1"/>
</dbReference>
<dbReference type="PANTHER" id="PTHR44520:SF2">
    <property type="entry name" value="RESPONSE REGULATOR RCP1"/>
    <property type="match status" value="1"/>
</dbReference>
<accession>A0AAN4UUB3</accession>
<dbReference type="InterPro" id="IPR001789">
    <property type="entry name" value="Sig_transdc_resp-reg_receiver"/>
</dbReference>
<dbReference type="PROSITE" id="PS50110">
    <property type="entry name" value="RESPONSE_REGULATORY"/>
    <property type="match status" value="1"/>
</dbReference>
<keyword evidence="5" id="KW-1185">Reference proteome</keyword>
<keyword evidence="1" id="KW-0597">Phosphoprotein</keyword>
<evidence type="ECO:0000256" key="1">
    <source>
        <dbReference type="PROSITE-ProRule" id="PRU00169"/>
    </source>
</evidence>
<reference evidence="4 5" key="2">
    <citation type="submission" date="2016-10" db="EMBL/GenBank/DDBJ databases">
        <authorList>
            <person name="Varghese N."/>
            <person name="Submissions S."/>
        </authorList>
    </citation>
    <scope>NUCLEOTIDE SEQUENCE [LARGE SCALE GENOMIC DNA]</scope>
    <source>
        <strain evidence="4 5">DSM 24802</strain>
    </source>
</reference>